<protein>
    <recommendedName>
        <fullName evidence="3">DUF4283 domain-containing protein</fullName>
    </recommendedName>
</protein>
<sequence length="450" mass="48444">MVVRWVADPGFLDGSFKSRSFVEALSSSSSSASFPKLRHATYRGLPSLWISKEEIFALSKPFQFALVSFFPTKRLSLDSIWNVFFSLKLQSDFSVTVLNQMHILIKLPHLFSPRILHALGSLFGTPLKVDNATSVGSRPSLVRVLVELDISKTYPLQIWLGPEVSGYIQQVQMEVFPEFCVSCKRLGHPKGTLGLEGSNHAAPVSVHETPVVLGVDGAQSGVDSVLQAPVPCDLVVPPDPNTCNKVDLVANLDCDCNPLTSLVWNGDVLAINSMENLDVSDNLANPMYNVGVFNSKALDTPCPPLVVPSVASLEGVECNACELNGVESPTSSGSVHSVSHLNSDHASIGVVNVTSNVTPTSLVPGPFVEVPVKLISPEDLFAQVGADVRLQLDWIKGSSHLRILVRRKIMGKNFKGDMTVLLCLTLPVGGEGVEGINVGLLLLLLFSICI</sequence>
<evidence type="ECO:0000313" key="1">
    <source>
        <dbReference type="EMBL" id="KAI0499219.1"/>
    </source>
</evidence>
<dbReference type="AlphaFoldDB" id="A0A8T3ASE7"/>
<dbReference type="PANTHER" id="PTHR31286">
    <property type="entry name" value="GLYCINE-RICH CELL WALL STRUCTURAL PROTEIN 1.8-LIKE"/>
    <property type="match status" value="1"/>
</dbReference>
<organism evidence="1 2">
    <name type="scientific">Dendrobium nobile</name>
    <name type="common">Orchid</name>
    <dbReference type="NCBI Taxonomy" id="94219"/>
    <lineage>
        <taxon>Eukaryota</taxon>
        <taxon>Viridiplantae</taxon>
        <taxon>Streptophyta</taxon>
        <taxon>Embryophyta</taxon>
        <taxon>Tracheophyta</taxon>
        <taxon>Spermatophyta</taxon>
        <taxon>Magnoliopsida</taxon>
        <taxon>Liliopsida</taxon>
        <taxon>Asparagales</taxon>
        <taxon>Orchidaceae</taxon>
        <taxon>Epidendroideae</taxon>
        <taxon>Malaxideae</taxon>
        <taxon>Dendrobiinae</taxon>
        <taxon>Dendrobium</taxon>
    </lineage>
</organism>
<keyword evidence="2" id="KW-1185">Reference proteome</keyword>
<reference evidence="1" key="1">
    <citation type="journal article" date="2022" name="Front. Genet.">
        <title>Chromosome-Scale Assembly of the Dendrobium nobile Genome Provides Insights Into the Molecular Mechanism of the Biosynthesis of the Medicinal Active Ingredient of Dendrobium.</title>
        <authorList>
            <person name="Xu Q."/>
            <person name="Niu S.-C."/>
            <person name="Li K.-L."/>
            <person name="Zheng P.-J."/>
            <person name="Zhang X.-J."/>
            <person name="Jia Y."/>
            <person name="Liu Y."/>
            <person name="Niu Y.-X."/>
            <person name="Yu L.-H."/>
            <person name="Chen D.-F."/>
            <person name="Zhang G.-Q."/>
        </authorList>
    </citation>
    <scope>NUCLEOTIDE SEQUENCE</scope>
    <source>
        <tissue evidence="1">Leaf</tissue>
    </source>
</reference>
<dbReference type="Proteomes" id="UP000829196">
    <property type="component" value="Unassembled WGS sequence"/>
</dbReference>
<dbReference type="EMBL" id="JAGYWB010000014">
    <property type="protein sequence ID" value="KAI0499219.1"/>
    <property type="molecule type" value="Genomic_DNA"/>
</dbReference>
<accession>A0A8T3ASE7</accession>
<dbReference type="PANTHER" id="PTHR31286:SF180">
    <property type="entry name" value="OS10G0362600 PROTEIN"/>
    <property type="match status" value="1"/>
</dbReference>
<dbReference type="OrthoDB" id="1002340at2759"/>
<proteinExistence type="predicted"/>
<dbReference type="InterPro" id="IPR040256">
    <property type="entry name" value="At4g02000-like"/>
</dbReference>
<evidence type="ECO:0000313" key="2">
    <source>
        <dbReference type="Proteomes" id="UP000829196"/>
    </source>
</evidence>
<comment type="caution">
    <text evidence="1">The sequence shown here is derived from an EMBL/GenBank/DDBJ whole genome shotgun (WGS) entry which is preliminary data.</text>
</comment>
<evidence type="ECO:0008006" key="3">
    <source>
        <dbReference type="Google" id="ProtNLM"/>
    </source>
</evidence>
<name>A0A8T3ASE7_DENNO</name>
<gene>
    <name evidence="1" type="ORF">KFK09_020122</name>
</gene>